<dbReference type="Gene3D" id="2.60.200.20">
    <property type="match status" value="1"/>
</dbReference>
<feature type="region of interest" description="Disordered" evidence="1">
    <location>
        <begin position="530"/>
        <end position="575"/>
    </location>
</feature>
<dbReference type="InterPro" id="IPR008984">
    <property type="entry name" value="SMAD_FHA_dom_sf"/>
</dbReference>
<dbReference type="Pfam" id="PF00498">
    <property type="entry name" value="FHA"/>
    <property type="match status" value="1"/>
</dbReference>
<dbReference type="PROSITE" id="PS50006">
    <property type="entry name" value="FHA_DOMAIN"/>
    <property type="match status" value="1"/>
</dbReference>
<dbReference type="PANTHER" id="PTHR45691:SF6">
    <property type="entry name" value="PROTEIN DIAPHANOUS"/>
    <property type="match status" value="1"/>
</dbReference>
<feature type="region of interest" description="Disordered" evidence="1">
    <location>
        <begin position="277"/>
        <end position="313"/>
    </location>
</feature>
<dbReference type="GO" id="GO:0005884">
    <property type="term" value="C:actin filament"/>
    <property type="evidence" value="ECO:0007669"/>
    <property type="project" value="TreeGrafter"/>
</dbReference>
<dbReference type="GO" id="GO:0030041">
    <property type="term" value="P:actin filament polymerization"/>
    <property type="evidence" value="ECO:0007669"/>
    <property type="project" value="TreeGrafter"/>
</dbReference>
<reference evidence="4" key="1">
    <citation type="submission" date="2008-08" db="EMBL/GenBank/DDBJ databases">
        <title>Insights into the genome sequence of a free-living kinetoplastid: Bodo saltans (Kinetoplastida: Euglenozoa).</title>
        <authorList>
            <person name="Jackson A.P."/>
            <person name="Quail M.A."/>
            <person name="Berriman M."/>
        </authorList>
    </citation>
    <scope>NUCLEOTIDE SEQUENCE</scope>
    <source>
        <strain evidence="4">Lake Konstanz</strain>
    </source>
</reference>
<dbReference type="VEuPathDB" id="TriTrypDB:BSAL_94435"/>
<evidence type="ECO:0000256" key="1">
    <source>
        <dbReference type="SAM" id="MobiDB-lite"/>
    </source>
</evidence>
<dbReference type="InterPro" id="IPR051412">
    <property type="entry name" value="Formin_Homology_Diaphanous_sf"/>
</dbReference>
<feature type="domain" description="WWE" evidence="3">
    <location>
        <begin position="568"/>
        <end position="663"/>
    </location>
</feature>
<dbReference type="InterPro" id="IPR004170">
    <property type="entry name" value="WWE_dom"/>
</dbReference>
<dbReference type="Pfam" id="PF02825">
    <property type="entry name" value="WWE"/>
    <property type="match status" value="1"/>
</dbReference>
<evidence type="ECO:0000259" key="3">
    <source>
        <dbReference type="PROSITE" id="PS50918"/>
    </source>
</evidence>
<dbReference type="Gene3D" id="3.30.720.50">
    <property type="match status" value="1"/>
</dbReference>
<name>B6DTK4_BODSA</name>
<sequence>MQSNTQSSSGALSTRATTSLGGTSAGTLKAKAQHVDEIYSSPIAQLTVTITGKSSQVFPISRAKTIIGRLGTACDIILDDGIVSSRHLAVYIYANRMVFAEDLGSTNGSFLLTDPPLALDPLTRLQWSDGSRGSQFSIGLGGTGKVALSISAVQFPTPSEAQAANVPPTLVEGVDDDDDALPPPALINFERRKSNLSDTEDRSSSAAPVAATATVLASSPPPQAPALVIDVDATLDYTNILLNSPTMSSTSPAQNISNHEHSSGSLIGFCASPAMPAPAAPQLAAQPTSTASSLGIDTKLSPTPPAGLPNTLASTASVHTNLDDDDDESPPPPTSAIRRRIASQNDGVDGGSSPSDATTATVQATLDVGALSPAKRALVYDETQDETTIAAPTPVVQGASVGNDEEAVKKRQRDTEDDEALSAIPPPPVVARRTARETSVEQQPVDDASVVKKRQREAEEADDGAPIVDRIESSPTQASLVSSSEAPKKRGGARPEVPLPVTMVEGGAIVLPLSPQASVAEVAVAAAPTPVRTPAVEPSPPPAAASPPKRRAPPASSEPAAQTADIVVVPPPPPPPPVAAKWQFKVDLRKGANRDEAWEDYPAADSGTIEAAFLLYDAATTGTKKKPKKTLIEVKLNGTYGVHFEDMVQFRFDDRSRQRPIRRKL</sequence>
<dbReference type="PROSITE" id="PS50918">
    <property type="entry name" value="WWE"/>
    <property type="match status" value="1"/>
</dbReference>
<organism evidence="4">
    <name type="scientific">Bodo saltans</name>
    <name type="common">Flagellated protozoan</name>
    <dbReference type="NCBI Taxonomy" id="75058"/>
    <lineage>
        <taxon>Eukaryota</taxon>
        <taxon>Discoba</taxon>
        <taxon>Euglenozoa</taxon>
        <taxon>Kinetoplastea</taxon>
        <taxon>Metakinetoplastina</taxon>
        <taxon>Eubodonida</taxon>
        <taxon>Bodonidae</taxon>
        <taxon>Bodo</taxon>
    </lineage>
</organism>
<dbReference type="AlphaFoldDB" id="B6DTK4"/>
<dbReference type="PANTHER" id="PTHR45691">
    <property type="entry name" value="PROTEIN DIAPHANOUS"/>
    <property type="match status" value="1"/>
</dbReference>
<feature type="compositionally biased region" description="Low complexity" evidence="1">
    <location>
        <begin position="280"/>
        <end position="291"/>
    </location>
</feature>
<evidence type="ECO:0000313" key="4">
    <source>
        <dbReference type="EMBL" id="ACI16038.1"/>
    </source>
</evidence>
<feature type="region of interest" description="Disordered" evidence="1">
    <location>
        <begin position="389"/>
        <end position="499"/>
    </location>
</feature>
<accession>B6DTK4</accession>
<dbReference type="InterPro" id="IPR000253">
    <property type="entry name" value="FHA_dom"/>
</dbReference>
<feature type="compositionally biased region" description="Polar residues" evidence="1">
    <location>
        <begin position="473"/>
        <end position="485"/>
    </location>
</feature>
<dbReference type="EMBL" id="FJ168556">
    <property type="protein sequence ID" value="ACI16038.1"/>
    <property type="molecule type" value="Genomic_DNA"/>
</dbReference>
<dbReference type="SUPFAM" id="SSF49879">
    <property type="entry name" value="SMAD/FHA domain"/>
    <property type="match status" value="1"/>
</dbReference>
<feature type="domain" description="FHA" evidence="2">
    <location>
        <begin position="65"/>
        <end position="111"/>
    </location>
</feature>
<evidence type="ECO:0000259" key="2">
    <source>
        <dbReference type="PROSITE" id="PS50006"/>
    </source>
</evidence>
<protein>
    <recommendedName>
        <fullName evidence="5">FHA domain-containing protein</fullName>
    </recommendedName>
</protein>
<dbReference type="SUPFAM" id="SSF117839">
    <property type="entry name" value="WWE domain"/>
    <property type="match status" value="1"/>
</dbReference>
<evidence type="ECO:0008006" key="5">
    <source>
        <dbReference type="Google" id="ProtNLM"/>
    </source>
</evidence>
<proteinExistence type="predicted"/>
<dbReference type="InterPro" id="IPR037197">
    <property type="entry name" value="WWE_dom_sf"/>
</dbReference>
<dbReference type="CDD" id="cd00060">
    <property type="entry name" value="FHA"/>
    <property type="match status" value="1"/>
</dbReference>